<dbReference type="Gene3D" id="2.40.30.170">
    <property type="match status" value="1"/>
</dbReference>
<feature type="chain" id="PRO_5024887580" evidence="5">
    <location>
        <begin position="22"/>
        <end position="383"/>
    </location>
</feature>
<dbReference type="Gene3D" id="1.10.287.470">
    <property type="entry name" value="Helix hairpin bin"/>
    <property type="match status" value="1"/>
</dbReference>
<dbReference type="GO" id="GO:0005886">
    <property type="term" value="C:plasma membrane"/>
    <property type="evidence" value="ECO:0007669"/>
    <property type="project" value="TreeGrafter"/>
</dbReference>
<feature type="domain" description="Multidrug resistance protein MdtA-like barrel-sandwich hybrid" evidence="7">
    <location>
        <begin position="57"/>
        <end position="190"/>
    </location>
</feature>
<keyword evidence="10" id="KW-0614">Plasmid</keyword>
<dbReference type="Gene3D" id="2.40.50.100">
    <property type="match status" value="1"/>
</dbReference>
<proteinExistence type="inferred from homology"/>
<evidence type="ECO:0000313" key="11">
    <source>
        <dbReference type="Proteomes" id="UP000325641"/>
    </source>
</evidence>
<sequence>MSPILRLIAIASTFLAVPVSAQTGAGGPPMVGVVTVESKAITEATEINGRIQAIGRVDLSARVTAFLDEKLFVEGAEVSKGDLLFRLERAPFEADVEGKRAAVAQAQAQLENANLALDRAEQLLKSSSGSQSSADNARAAQKTAAAQLRSAQAQLRQSEISLGYTEIRSPIDGRVGRTAFTIGNVVGPASGALATIVSQDPIYVSFPISVARFLELRERFATDGGSNAVRIRLRLPDGRLYGQVGKLNFIDINVARDTDTIVLRAIVPNPALPGRGGRELVNDELVRVVLESVKPRDVVAIPRAAVLTDQQGDFVYVVGEKDIAQQRRIKLGQSTATTAAIIEGLQVGERVIAEGIQRVRPNTPVAPAPVEALSPPSKPAQRG</sequence>
<keyword evidence="5" id="KW-0732">Signal</keyword>
<dbReference type="RefSeq" id="WP_080890809.1">
    <property type="nucleotide sequence ID" value="NZ_CP044544.1"/>
</dbReference>
<dbReference type="EMBL" id="CP044544">
    <property type="protein sequence ID" value="QFI77580.1"/>
    <property type="molecule type" value="Genomic_DNA"/>
</dbReference>
<evidence type="ECO:0000256" key="2">
    <source>
        <dbReference type="ARBA" id="ARBA00009477"/>
    </source>
</evidence>
<dbReference type="Pfam" id="PF25967">
    <property type="entry name" value="RND-MFP_C"/>
    <property type="match status" value="1"/>
</dbReference>
<dbReference type="Pfam" id="PF25876">
    <property type="entry name" value="HH_MFP_RND"/>
    <property type="match status" value="1"/>
</dbReference>
<evidence type="ECO:0000259" key="7">
    <source>
        <dbReference type="Pfam" id="PF25917"/>
    </source>
</evidence>
<dbReference type="InterPro" id="IPR058624">
    <property type="entry name" value="MdtA-like_HH"/>
</dbReference>
<dbReference type="InterPro" id="IPR058625">
    <property type="entry name" value="MdtA-like_BSH"/>
</dbReference>
<evidence type="ECO:0000256" key="3">
    <source>
        <dbReference type="SAM" id="Coils"/>
    </source>
</evidence>
<feature type="domain" description="Multidrug resistance protein MdtA-like beta-barrel" evidence="8">
    <location>
        <begin position="201"/>
        <end position="270"/>
    </location>
</feature>
<comment type="similarity">
    <text evidence="2">Belongs to the membrane fusion protein (MFP) (TC 8.A.1) family.</text>
</comment>
<dbReference type="OrthoDB" id="9816569at2"/>
<feature type="coiled-coil region" evidence="3">
    <location>
        <begin position="96"/>
        <end position="154"/>
    </location>
</feature>
<geneLocation type="plasmid" evidence="11">
    <name>pbbpl7hg1</name>
</geneLocation>
<dbReference type="Pfam" id="PF25944">
    <property type="entry name" value="Beta-barrel_RND"/>
    <property type="match status" value="1"/>
</dbReference>
<feature type="domain" description="Multidrug resistance protein MdtA-like alpha-helical hairpin" evidence="6">
    <location>
        <begin position="100"/>
        <end position="165"/>
    </location>
</feature>
<reference evidence="11" key="1">
    <citation type="submission" date="2019-10" db="EMBL/GenBank/DDBJ databases">
        <title>Complete Genome Sequence of Bradyrhizobium betae type strain PL7HG1T.</title>
        <authorList>
            <person name="Bromfield E.S.P."/>
            <person name="Cloutier S."/>
        </authorList>
    </citation>
    <scope>NUCLEOTIDE SEQUENCE [LARGE SCALE GENOMIC DNA]</scope>
    <source>
        <strain evidence="11">PL7HG1</strain>
        <plasmid evidence="11">pbbpl7hg1</plasmid>
    </source>
</reference>
<evidence type="ECO:0000259" key="8">
    <source>
        <dbReference type="Pfam" id="PF25944"/>
    </source>
</evidence>
<dbReference type="AlphaFoldDB" id="A0A5P6PH16"/>
<organism evidence="10 11">
    <name type="scientific">Bradyrhizobium betae</name>
    <dbReference type="NCBI Taxonomy" id="244734"/>
    <lineage>
        <taxon>Bacteria</taxon>
        <taxon>Pseudomonadati</taxon>
        <taxon>Pseudomonadota</taxon>
        <taxon>Alphaproteobacteria</taxon>
        <taxon>Hyphomicrobiales</taxon>
        <taxon>Nitrobacteraceae</taxon>
        <taxon>Bradyrhizobium</taxon>
    </lineage>
</organism>
<evidence type="ECO:0000256" key="5">
    <source>
        <dbReference type="SAM" id="SignalP"/>
    </source>
</evidence>
<dbReference type="InterPro" id="IPR006143">
    <property type="entry name" value="RND_pump_MFP"/>
</dbReference>
<dbReference type="SUPFAM" id="SSF111369">
    <property type="entry name" value="HlyD-like secretion proteins"/>
    <property type="match status" value="1"/>
</dbReference>
<dbReference type="InterPro" id="IPR058627">
    <property type="entry name" value="MdtA-like_C"/>
</dbReference>
<comment type="subcellular location">
    <subcellularLocation>
        <location evidence="1">Cell envelope</location>
    </subcellularLocation>
</comment>
<evidence type="ECO:0000259" key="6">
    <source>
        <dbReference type="Pfam" id="PF25876"/>
    </source>
</evidence>
<feature type="region of interest" description="Disordered" evidence="4">
    <location>
        <begin position="363"/>
        <end position="383"/>
    </location>
</feature>
<dbReference type="Proteomes" id="UP000325641">
    <property type="component" value="Plasmid pBbPL7HG1"/>
</dbReference>
<dbReference type="Gene3D" id="2.40.420.20">
    <property type="match status" value="1"/>
</dbReference>
<protein>
    <submittedName>
        <fullName evidence="10">Efflux RND transporter periplasmic adaptor subunit</fullName>
    </submittedName>
</protein>
<dbReference type="KEGG" id="bbet:F8237_35340"/>
<evidence type="ECO:0000313" key="10">
    <source>
        <dbReference type="EMBL" id="QFI77580.1"/>
    </source>
</evidence>
<dbReference type="Pfam" id="PF25917">
    <property type="entry name" value="BSH_RND"/>
    <property type="match status" value="1"/>
</dbReference>
<keyword evidence="3" id="KW-0175">Coiled coil</keyword>
<dbReference type="PANTHER" id="PTHR30158:SF3">
    <property type="entry name" value="MULTIDRUG EFFLUX PUMP SUBUNIT ACRA-RELATED"/>
    <property type="match status" value="1"/>
</dbReference>
<dbReference type="GO" id="GO:0046677">
    <property type="term" value="P:response to antibiotic"/>
    <property type="evidence" value="ECO:0007669"/>
    <property type="project" value="TreeGrafter"/>
</dbReference>
<dbReference type="PANTHER" id="PTHR30158">
    <property type="entry name" value="ACRA/E-RELATED COMPONENT OF DRUG EFFLUX TRANSPORTER"/>
    <property type="match status" value="1"/>
</dbReference>
<name>A0A5P6PH16_9BRAD</name>
<evidence type="ECO:0000259" key="9">
    <source>
        <dbReference type="Pfam" id="PF25967"/>
    </source>
</evidence>
<dbReference type="NCBIfam" id="TIGR01730">
    <property type="entry name" value="RND_mfp"/>
    <property type="match status" value="1"/>
</dbReference>
<dbReference type="InterPro" id="IPR058626">
    <property type="entry name" value="MdtA-like_b-barrel"/>
</dbReference>
<gene>
    <name evidence="10" type="ORF">F8237_35340</name>
</gene>
<feature type="domain" description="Multidrug resistance protein MdtA-like C-terminal permuted SH3" evidence="9">
    <location>
        <begin position="297"/>
        <end position="358"/>
    </location>
</feature>
<accession>A0A5P6PH16</accession>
<evidence type="ECO:0000256" key="4">
    <source>
        <dbReference type="SAM" id="MobiDB-lite"/>
    </source>
</evidence>
<feature type="signal peptide" evidence="5">
    <location>
        <begin position="1"/>
        <end position="21"/>
    </location>
</feature>
<dbReference type="GO" id="GO:0022857">
    <property type="term" value="F:transmembrane transporter activity"/>
    <property type="evidence" value="ECO:0007669"/>
    <property type="project" value="InterPro"/>
</dbReference>
<evidence type="ECO:0000256" key="1">
    <source>
        <dbReference type="ARBA" id="ARBA00004196"/>
    </source>
</evidence>